<dbReference type="RefSeq" id="WP_066483887.1">
    <property type="nucleotide sequence ID" value="NZ_BCNT01000029.1"/>
</dbReference>
<feature type="transmembrane region" description="Helical" evidence="1">
    <location>
        <begin position="49"/>
        <end position="70"/>
    </location>
</feature>
<evidence type="ECO:0000313" key="3">
    <source>
        <dbReference type="Proteomes" id="UP001597463"/>
    </source>
</evidence>
<gene>
    <name evidence="2" type="ORF">ACFSW6_09400</name>
</gene>
<keyword evidence="1" id="KW-0812">Transmembrane</keyword>
<reference evidence="3" key="1">
    <citation type="journal article" date="2019" name="Int. J. Syst. Evol. Microbiol.">
        <title>The Global Catalogue of Microorganisms (GCM) 10K type strain sequencing project: providing services to taxonomists for standard genome sequencing and annotation.</title>
        <authorList>
            <consortium name="The Broad Institute Genomics Platform"/>
            <consortium name="The Broad Institute Genome Sequencing Center for Infectious Disease"/>
            <person name="Wu L."/>
            <person name="Ma J."/>
        </authorList>
    </citation>
    <scope>NUCLEOTIDE SEQUENCE [LARGE SCALE GENOMIC DNA]</scope>
    <source>
        <strain evidence="3">TISTR 1906</strain>
    </source>
</reference>
<sequence>MKSLRVLFALLHALIALLFSLAALALVWIAALKSWDTLSQGLDTDSALGIVQALGILASGVVALQIAQTIAEEEVVREAHISGPTRVRRFLSRFLVVLSVALAVEGLVAVFKAQGNPEDLVYAALLIGAVALLLTGWGIFIHLNRSAEELEPEAMQEAKGEDRKVS</sequence>
<feature type="transmembrane region" description="Helical" evidence="1">
    <location>
        <begin position="90"/>
        <end position="114"/>
    </location>
</feature>
<name>A0ABW5UMZ1_9BURK</name>
<keyword evidence="3" id="KW-1185">Reference proteome</keyword>
<evidence type="ECO:0000313" key="2">
    <source>
        <dbReference type="EMBL" id="MFD2754303.1"/>
    </source>
</evidence>
<keyword evidence="1" id="KW-0472">Membrane</keyword>
<proteinExistence type="predicted"/>
<keyword evidence="1" id="KW-1133">Transmembrane helix</keyword>
<dbReference type="Proteomes" id="UP001597463">
    <property type="component" value="Unassembled WGS sequence"/>
</dbReference>
<accession>A0ABW5UMZ1</accession>
<organism evidence="2 3">
    <name type="scientific">Comamonas terrae</name>
    <dbReference type="NCBI Taxonomy" id="673548"/>
    <lineage>
        <taxon>Bacteria</taxon>
        <taxon>Pseudomonadati</taxon>
        <taxon>Pseudomonadota</taxon>
        <taxon>Betaproteobacteria</taxon>
        <taxon>Burkholderiales</taxon>
        <taxon>Comamonadaceae</taxon>
        <taxon>Comamonas</taxon>
    </lineage>
</organism>
<comment type="caution">
    <text evidence="2">The sequence shown here is derived from an EMBL/GenBank/DDBJ whole genome shotgun (WGS) entry which is preliminary data.</text>
</comment>
<evidence type="ECO:0000256" key="1">
    <source>
        <dbReference type="SAM" id="Phobius"/>
    </source>
</evidence>
<protein>
    <recommendedName>
        <fullName evidence="4">N-linked glycosylation glycosyltransferase PglG</fullName>
    </recommendedName>
</protein>
<dbReference type="EMBL" id="JBHUMV010000004">
    <property type="protein sequence ID" value="MFD2754303.1"/>
    <property type="molecule type" value="Genomic_DNA"/>
</dbReference>
<feature type="transmembrane region" description="Helical" evidence="1">
    <location>
        <begin position="120"/>
        <end position="140"/>
    </location>
</feature>
<evidence type="ECO:0008006" key="4">
    <source>
        <dbReference type="Google" id="ProtNLM"/>
    </source>
</evidence>